<dbReference type="RefSeq" id="XP_015278081.1">
    <property type="nucleotide sequence ID" value="XM_015422595.1"/>
</dbReference>
<evidence type="ECO:0000256" key="2">
    <source>
        <dbReference type="ARBA" id="ARBA00022737"/>
    </source>
</evidence>
<dbReference type="InterPro" id="IPR015915">
    <property type="entry name" value="Kelch-typ_b-propeller"/>
</dbReference>
<dbReference type="SUPFAM" id="SSF117281">
    <property type="entry name" value="Kelch motif"/>
    <property type="match status" value="1"/>
</dbReference>
<dbReference type="Pfam" id="PF24681">
    <property type="entry name" value="Kelch_KLHDC2_KLHL20_DRC7"/>
    <property type="match status" value="1"/>
</dbReference>
<comment type="function">
    <text evidence="3">Rab9 effector required for endosome to trans-Golgi network (TGN) transport.</text>
</comment>
<dbReference type="GeneID" id="107119963"/>
<dbReference type="PANTHER" id="PTHR46647:SF1">
    <property type="entry name" value="RAB9 EFFECTOR PROTEIN WITH KELCH MOTIFS"/>
    <property type="match status" value="1"/>
</dbReference>
<sequence>MGPDSESRALLRELNPGDAPEGATWYTFAPLGESPCGRVGHNCLYLPPLDSGSSKGKVVLVGGANPNGSFSDVYFIDLDGHSWNLPHWEGLLPRYEHSAFIPVSQPTKLWVFGGANESGNRNCLQVLDLQSGTWESLEVTGTPPSPRTYHTSSAAIGDRLYVFGGGDKGADPVQDQQLHVFDSATLTWQQAEVQGSPPAPRHGHAVVALGSKLFIHGGLAGDTFYSDLYCIDTRDMKWEMLLATGSVPGGRAAHSAVVFQGHLYIFGGMDPTGALDSMYKFHIEKGHWTHLEFKTPLPPGRLDHSMCIIPWEAPSKNKDCEAAAGEGLNGQKEAAEKESCPKEQLCLIFGGMDMRGEIYKDCVVSLLQ</sequence>
<dbReference type="Gene3D" id="2.120.10.80">
    <property type="entry name" value="Kelch-type beta propeller"/>
    <property type="match status" value="2"/>
</dbReference>
<keyword evidence="2" id="KW-0677">Repeat</keyword>
<keyword evidence="5" id="KW-1185">Reference proteome</keyword>
<proteinExistence type="predicted"/>
<accession>A0ABM1KWJ4</accession>
<evidence type="ECO:0000313" key="5">
    <source>
        <dbReference type="Proteomes" id="UP000694871"/>
    </source>
</evidence>
<name>A0ABM1KWJ4_GEKJA</name>
<dbReference type="PANTHER" id="PTHR46647">
    <property type="entry name" value="RAB9 EFFECTOR PROTEIN WITH KELCH MOTIFS"/>
    <property type="match status" value="1"/>
</dbReference>
<evidence type="ECO:0000256" key="3">
    <source>
        <dbReference type="ARBA" id="ARBA00037224"/>
    </source>
</evidence>
<gene>
    <name evidence="6" type="primary">RABEPK</name>
</gene>
<evidence type="ECO:0000256" key="1">
    <source>
        <dbReference type="ARBA" id="ARBA00022441"/>
    </source>
</evidence>
<evidence type="ECO:0000256" key="4">
    <source>
        <dbReference type="ARBA" id="ARBA00039295"/>
    </source>
</evidence>
<dbReference type="InterPro" id="IPR052124">
    <property type="entry name" value="Rab9_kelch_effector"/>
</dbReference>
<evidence type="ECO:0000313" key="6">
    <source>
        <dbReference type="RefSeq" id="XP_015278081.1"/>
    </source>
</evidence>
<reference evidence="6" key="1">
    <citation type="submission" date="2025-08" db="UniProtKB">
        <authorList>
            <consortium name="RefSeq"/>
        </authorList>
    </citation>
    <scope>IDENTIFICATION</scope>
</reference>
<keyword evidence="1" id="KW-0880">Kelch repeat</keyword>
<dbReference type="Proteomes" id="UP000694871">
    <property type="component" value="Unplaced"/>
</dbReference>
<organism evidence="5 6">
    <name type="scientific">Gekko japonicus</name>
    <name type="common">Schlegel's Japanese gecko</name>
    <dbReference type="NCBI Taxonomy" id="146911"/>
    <lineage>
        <taxon>Eukaryota</taxon>
        <taxon>Metazoa</taxon>
        <taxon>Chordata</taxon>
        <taxon>Craniata</taxon>
        <taxon>Vertebrata</taxon>
        <taxon>Euteleostomi</taxon>
        <taxon>Lepidosauria</taxon>
        <taxon>Squamata</taxon>
        <taxon>Bifurcata</taxon>
        <taxon>Gekkota</taxon>
        <taxon>Gekkonidae</taxon>
        <taxon>Gekkoninae</taxon>
        <taxon>Gekko</taxon>
    </lineage>
</organism>
<protein>
    <recommendedName>
        <fullName evidence="4">Rab9 effector protein with kelch motifs</fullName>
    </recommendedName>
</protein>